<keyword evidence="3 5" id="KW-0808">Transferase</keyword>
<sequence>MPIYVVGAGPGDPSLLTVKAVELLRRADVVAYGDLVPEGIVEGYAPQARRVKIGHRREDHDKTVDRLIEEAARGLNVVVLKNGDPTVFGRGVQICKKAEARGVPCSVVPGVSAFTAAAALHGIELTDGVSLRHIALFSFPYFDAETLAKVAADTVVVHMMGDKLEAVRDAVEKVCGAGVRIYVCQAVSLGGNCVKTTAGELPSFKGRRPLLIIIQNCTRN</sequence>
<dbReference type="PANTHER" id="PTHR45790">
    <property type="entry name" value="SIROHEME SYNTHASE-RELATED"/>
    <property type="match status" value="1"/>
</dbReference>
<feature type="domain" description="Tetrapyrrole methylase" evidence="4">
    <location>
        <begin position="3"/>
        <end position="201"/>
    </location>
</feature>
<dbReference type="Pfam" id="PF00590">
    <property type="entry name" value="TP_methylase"/>
    <property type="match status" value="1"/>
</dbReference>
<dbReference type="GO" id="GO:0032259">
    <property type="term" value="P:methylation"/>
    <property type="evidence" value="ECO:0007669"/>
    <property type="project" value="UniProtKB-KW"/>
</dbReference>
<reference evidence="5 6" key="1">
    <citation type="journal article" date="2012" name="J. Bacteriol.">
        <title>Complete genome sequence of strain 1860, a crenarchaeon of the genus pyrobaculum able to grow with various electron acceptors.</title>
        <authorList>
            <person name="Mardanov A.V."/>
            <person name="Gumerov V.M."/>
            <person name="Slobodkina G.B."/>
            <person name="Beletsky A.V."/>
            <person name="Bonch-Osmolovskaya E.A."/>
            <person name="Ravin N.V."/>
            <person name="Skryabin K.G."/>
        </authorList>
    </citation>
    <scope>NUCLEOTIDE SEQUENCE [LARGE SCALE GENOMIC DNA]</scope>
    <source>
        <strain evidence="5 6">1860</strain>
    </source>
</reference>
<dbReference type="EMBL" id="CP003098">
    <property type="protein sequence ID" value="AET33214.1"/>
    <property type="molecule type" value="Genomic_DNA"/>
</dbReference>
<dbReference type="PROSITE" id="PS00839">
    <property type="entry name" value="SUMT_1"/>
    <property type="match status" value="1"/>
</dbReference>
<dbReference type="KEGG" id="pyr:P186_1807"/>
<dbReference type="InterPro" id="IPR050161">
    <property type="entry name" value="Siro_Cobalamin_biosynth"/>
</dbReference>
<keyword evidence="2" id="KW-0627">Porphyrin biosynthesis</keyword>
<dbReference type="GeneID" id="11596303"/>
<proteinExistence type="inferred from homology"/>
<keyword evidence="6" id="KW-1185">Reference proteome</keyword>
<gene>
    <name evidence="5" type="ORF">P186_1807</name>
</gene>
<dbReference type="InterPro" id="IPR035996">
    <property type="entry name" value="4pyrrol_Methylase_sf"/>
</dbReference>
<evidence type="ECO:0000256" key="1">
    <source>
        <dbReference type="ARBA" id="ARBA00012162"/>
    </source>
</evidence>
<comment type="similarity">
    <text evidence="3">Belongs to the precorrin methyltransferase family.</text>
</comment>
<accession>G7VH43</accession>
<dbReference type="InterPro" id="IPR014777">
    <property type="entry name" value="4pyrrole_Mease_sub1"/>
</dbReference>
<dbReference type="PROSITE" id="PS00840">
    <property type="entry name" value="SUMT_2"/>
    <property type="match status" value="1"/>
</dbReference>
<evidence type="ECO:0000313" key="6">
    <source>
        <dbReference type="Proteomes" id="UP000005867"/>
    </source>
</evidence>
<name>G7VH43_9CREN</name>
<dbReference type="PANTHER" id="PTHR45790:SF3">
    <property type="entry name" value="S-ADENOSYL-L-METHIONINE-DEPENDENT UROPORPHYRINOGEN III METHYLTRANSFERASE, CHLOROPLASTIC"/>
    <property type="match status" value="1"/>
</dbReference>
<organism evidence="5 6">
    <name type="scientific">Pyrobaculum ferrireducens</name>
    <dbReference type="NCBI Taxonomy" id="1104324"/>
    <lineage>
        <taxon>Archaea</taxon>
        <taxon>Thermoproteota</taxon>
        <taxon>Thermoprotei</taxon>
        <taxon>Thermoproteales</taxon>
        <taxon>Thermoproteaceae</taxon>
        <taxon>Pyrobaculum</taxon>
    </lineage>
</organism>
<dbReference type="GO" id="GO:0019354">
    <property type="term" value="P:siroheme biosynthetic process"/>
    <property type="evidence" value="ECO:0007669"/>
    <property type="project" value="TreeGrafter"/>
</dbReference>
<protein>
    <recommendedName>
        <fullName evidence="1">uroporphyrinogen-III C-methyltransferase</fullName>
        <ecNumber evidence="1">2.1.1.107</ecNumber>
    </recommendedName>
</protein>
<dbReference type="OrthoDB" id="24444at2157"/>
<dbReference type="BioCyc" id="PSP1104324:GJSN-1770-MONOMER"/>
<dbReference type="SUPFAM" id="SSF53790">
    <property type="entry name" value="Tetrapyrrole methylase"/>
    <property type="match status" value="1"/>
</dbReference>
<dbReference type="Gene3D" id="3.40.1010.10">
    <property type="entry name" value="Cobalt-precorrin-4 Transmethylase, Domain 1"/>
    <property type="match status" value="1"/>
</dbReference>
<dbReference type="STRING" id="1104324.P186_1807"/>
<dbReference type="InterPro" id="IPR003043">
    <property type="entry name" value="Uropor_MeTrfase_CS"/>
</dbReference>
<dbReference type="InterPro" id="IPR000878">
    <property type="entry name" value="4pyrrol_Mease"/>
</dbReference>
<dbReference type="eggNOG" id="arCOG00649">
    <property type="taxonomic scope" value="Archaea"/>
</dbReference>
<dbReference type="EC" id="2.1.1.107" evidence="1"/>
<dbReference type="RefSeq" id="WP_014289039.1">
    <property type="nucleotide sequence ID" value="NC_016645.1"/>
</dbReference>
<evidence type="ECO:0000313" key="5">
    <source>
        <dbReference type="EMBL" id="AET33214.1"/>
    </source>
</evidence>
<dbReference type="HOGENOM" id="CLU_011276_7_2_2"/>
<dbReference type="GO" id="GO:0004851">
    <property type="term" value="F:uroporphyrin-III C-methyltransferase activity"/>
    <property type="evidence" value="ECO:0007669"/>
    <property type="project" value="UniProtKB-EC"/>
</dbReference>
<dbReference type="Proteomes" id="UP000005867">
    <property type="component" value="Chromosome"/>
</dbReference>
<dbReference type="AlphaFoldDB" id="G7VH43"/>
<evidence type="ECO:0000256" key="2">
    <source>
        <dbReference type="ARBA" id="ARBA00023244"/>
    </source>
</evidence>
<evidence type="ECO:0000256" key="3">
    <source>
        <dbReference type="RuleBase" id="RU003960"/>
    </source>
</evidence>
<evidence type="ECO:0000259" key="4">
    <source>
        <dbReference type="Pfam" id="PF00590"/>
    </source>
</evidence>
<keyword evidence="3 5" id="KW-0489">Methyltransferase</keyword>